<feature type="transmembrane region" description="Helical" evidence="8">
    <location>
        <begin position="137"/>
        <end position="156"/>
    </location>
</feature>
<feature type="transmembrane region" description="Helical" evidence="8">
    <location>
        <begin position="201"/>
        <end position="219"/>
    </location>
</feature>
<sequence>MSKPQSLTPLKSLIFAFHATNTIIISFLPLYLMNYKGLDGSEVGWVLAIGPFAAIISQPFWGYMSDKFKTVKKILLILIIGLLLSSIIFFNMDSLLWILIIGFFLFFFSMPVGALADSLAQRRADDLRVSFGSIRTWGSIGFAFSALVIGQVLEVFGIQFMIWPYLAFGLMALLVTLKLTDVEAAKEPTKFSDIKVLLKNKPYIIFLFFMMFLTISHRANDSFIGVYIVQLGGSEGIVGTAWFIGVASEAIVFATAAYWFRKYKTLIFVIIAGILYSFRWFAYAATDDPWVVIALQVTHGLTFGVLYLASLDYVTRLIPKLLQSTGHLLYYSVFFGVSGIIGSLLGGALIDVYGGETLYFFMGVIATVGTILLLVYHILPFGKRV</sequence>
<dbReference type="GO" id="GO:0005886">
    <property type="term" value="C:plasma membrane"/>
    <property type="evidence" value="ECO:0007669"/>
    <property type="project" value="UniProtKB-SubCell"/>
</dbReference>
<dbReference type="SUPFAM" id="SSF103473">
    <property type="entry name" value="MFS general substrate transporter"/>
    <property type="match status" value="1"/>
</dbReference>
<accession>A0A2I0QRY7</accession>
<dbReference type="InterPro" id="IPR036259">
    <property type="entry name" value="MFS_trans_sf"/>
</dbReference>
<dbReference type="OrthoDB" id="1650886at2"/>
<feature type="transmembrane region" description="Helical" evidence="8">
    <location>
        <begin position="239"/>
        <end position="259"/>
    </location>
</feature>
<dbReference type="InterPro" id="IPR024989">
    <property type="entry name" value="MFS_assoc_dom"/>
</dbReference>
<evidence type="ECO:0000256" key="1">
    <source>
        <dbReference type="ARBA" id="ARBA00004429"/>
    </source>
</evidence>
<organism evidence="10 11">
    <name type="scientific">Halalkalibacillus sediminis</name>
    <dbReference type="NCBI Taxonomy" id="2018042"/>
    <lineage>
        <taxon>Bacteria</taxon>
        <taxon>Bacillati</taxon>
        <taxon>Bacillota</taxon>
        <taxon>Bacilli</taxon>
        <taxon>Bacillales</taxon>
        <taxon>Bacillaceae</taxon>
        <taxon>Halalkalibacillus</taxon>
    </lineage>
</organism>
<evidence type="ECO:0000256" key="8">
    <source>
        <dbReference type="SAM" id="Phobius"/>
    </source>
</evidence>
<feature type="transmembrane region" description="Helical" evidence="8">
    <location>
        <begin position="96"/>
        <end position="116"/>
    </location>
</feature>
<dbReference type="EMBL" id="PJNH01000004">
    <property type="protein sequence ID" value="PKR76840.1"/>
    <property type="molecule type" value="Genomic_DNA"/>
</dbReference>
<dbReference type="AlphaFoldDB" id="A0A2I0QRY7"/>
<feature type="transmembrane region" description="Helical" evidence="8">
    <location>
        <begin position="162"/>
        <end position="180"/>
    </location>
</feature>
<protein>
    <submittedName>
        <fullName evidence="10">MFS transporter</fullName>
    </submittedName>
</protein>
<feature type="transmembrane region" description="Helical" evidence="8">
    <location>
        <begin position="74"/>
        <end position="90"/>
    </location>
</feature>
<dbReference type="InterPro" id="IPR020846">
    <property type="entry name" value="MFS_dom"/>
</dbReference>
<keyword evidence="7 8" id="KW-0472">Membrane</keyword>
<dbReference type="PANTHER" id="PTHR23522:SF10">
    <property type="entry name" value="3-PHENYLPROPIONIC ACID TRANSPORTER-RELATED"/>
    <property type="match status" value="1"/>
</dbReference>
<evidence type="ECO:0000256" key="7">
    <source>
        <dbReference type="ARBA" id="ARBA00023136"/>
    </source>
</evidence>
<evidence type="ECO:0000256" key="6">
    <source>
        <dbReference type="ARBA" id="ARBA00022989"/>
    </source>
</evidence>
<dbReference type="Proteomes" id="UP000243524">
    <property type="component" value="Unassembled WGS sequence"/>
</dbReference>
<gene>
    <name evidence="10" type="ORF">CEY16_13580</name>
</gene>
<keyword evidence="11" id="KW-1185">Reference proteome</keyword>
<reference evidence="10 11" key="1">
    <citation type="submission" date="2017-06" db="EMBL/GenBank/DDBJ databases">
        <title>the draft geome sequence of Illustriluteabacillus marina B3227.</title>
        <authorList>
            <person name="He R.-H."/>
            <person name="Du Z.-J."/>
        </authorList>
    </citation>
    <scope>NUCLEOTIDE SEQUENCE [LARGE SCALE GENOMIC DNA]</scope>
    <source>
        <strain evidence="10 11">B3227</strain>
    </source>
</reference>
<dbReference type="GO" id="GO:0015528">
    <property type="term" value="F:lactose:proton symporter activity"/>
    <property type="evidence" value="ECO:0007669"/>
    <property type="project" value="TreeGrafter"/>
</dbReference>
<evidence type="ECO:0000259" key="9">
    <source>
        <dbReference type="PROSITE" id="PS50850"/>
    </source>
</evidence>
<keyword evidence="5 8" id="KW-0812">Transmembrane</keyword>
<evidence type="ECO:0000313" key="11">
    <source>
        <dbReference type="Proteomes" id="UP000243524"/>
    </source>
</evidence>
<evidence type="ECO:0000256" key="4">
    <source>
        <dbReference type="ARBA" id="ARBA00022519"/>
    </source>
</evidence>
<feature type="domain" description="Major facilitator superfamily (MFS) profile" evidence="9">
    <location>
        <begin position="143"/>
        <end position="385"/>
    </location>
</feature>
<evidence type="ECO:0000256" key="5">
    <source>
        <dbReference type="ARBA" id="ARBA00022692"/>
    </source>
</evidence>
<dbReference type="Gene3D" id="1.20.1250.20">
    <property type="entry name" value="MFS general substrate transporter like domains"/>
    <property type="match status" value="2"/>
</dbReference>
<keyword evidence="6 8" id="KW-1133">Transmembrane helix</keyword>
<keyword evidence="4" id="KW-0997">Cell inner membrane</keyword>
<dbReference type="GO" id="GO:0030395">
    <property type="term" value="F:lactose binding"/>
    <property type="evidence" value="ECO:0007669"/>
    <property type="project" value="TreeGrafter"/>
</dbReference>
<name>A0A2I0QRY7_9BACI</name>
<proteinExistence type="predicted"/>
<evidence type="ECO:0000313" key="10">
    <source>
        <dbReference type="EMBL" id="PKR76840.1"/>
    </source>
</evidence>
<evidence type="ECO:0000256" key="3">
    <source>
        <dbReference type="ARBA" id="ARBA00022475"/>
    </source>
</evidence>
<dbReference type="PIRSF" id="PIRSF004925">
    <property type="entry name" value="HcaT"/>
    <property type="match status" value="1"/>
</dbReference>
<feature type="transmembrane region" description="Helical" evidence="8">
    <location>
        <begin position="266"/>
        <end position="284"/>
    </location>
</feature>
<dbReference type="RefSeq" id="WP_101332590.1">
    <property type="nucleotide sequence ID" value="NZ_PJNH01000004.1"/>
</dbReference>
<keyword evidence="2" id="KW-0813">Transport</keyword>
<dbReference type="Pfam" id="PF12832">
    <property type="entry name" value="MFS_1_like"/>
    <property type="match status" value="1"/>
</dbReference>
<dbReference type="InterPro" id="IPR026032">
    <property type="entry name" value="HcaT-like"/>
</dbReference>
<feature type="transmembrane region" description="Helical" evidence="8">
    <location>
        <begin position="328"/>
        <end position="352"/>
    </location>
</feature>
<evidence type="ECO:0000256" key="2">
    <source>
        <dbReference type="ARBA" id="ARBA00022448"/>
    </source>
</evidence>
<dbReference type="PANTHER" id="PTHR23522">
    <property type="entry name" value="BLL5896 PROTEIN"/>
    <property type="match status" value="1"/>
</dbReference>
<keyword evidence="3" id="KW-1003">Cell membrane</keyword>
<feature type="transmembrane region" description="Helical" evidence="8">
    <location>
        <begin position="12"/>
        <end position="31"/>
    </location>
</feature>
<feature type="transmembrane region" description="Helical" evidence="8">
    <location>
        <begin position="290"/>
        <end position="308"/>
    </location>
</feature>
<feature type="transmembrane region" description="Helical" evidence="8">
    <location>
        <begin position="43"/>
        <end position="62"/>
    </location>
</feature>
<feature type="transmembrane region" description="Helical" evidence="8">
    <location>
        <begin position="358"/>
        <end position="379"/>
    </location>
</feature>
<comment type="caution">
    <text evidence="10">The sequence shown here is derived from an EMBL/GenBank/DDBJ whole genome shotgun (WGS) entry which is preliminary data.</text>
</comment>
<comment type="subcellular location">
    <subcellularLocation>
        <location evidence="1">Cell inner membrane</location>
        <topology evidence="1">Multi-pass membrane protein</topology>
    </subcellularLocation>
</comment>
<dbReference type="PROSITE" id="PS50850">
    <property type="entry name" value="MFS"/>
    <property type="match status" value="1"/>
</dbReference>